<comment type="cofactor">
    <cofactor evidence="4">
        <name>Mg(2+)</name>
        <dbReference type="ChEBI" id="CHEBI:18420"/>
    </cofactor>
</comment>
<dbReference type="AlphaFoldDB" id="A0A9D4TZ27"/>
<comment type="caution">
    <text evidence="15">The sequence shown here is derived from an EMBL/GenBank/DDBJ whole genome shotgun (WGS) entry which is preliminary data.</text>
</comment>
<evidence type="ECO:0000256" key="6">
    <source>
        <dbReference type="ARBA" id="ARBA00022842"/>
    </source>
</evidence>
<evidence type="ECO:0000256" key="12">
    <source>
        <dbReference type="ARBA" id="ARBA00070760"/>
    </source>
</evidence>
<dbReference type="GO" id="GO:0006563">
    <property type="term" value="P:L-serine metabolic process"/>
    <property type="evidence" value="ECO:0007669"/>
    <property type="project" value="UniProtKB-ARBA"/>
</dbReference>
<evidence type="ECO:0000256" key="11">
    <source>
        <dbReference type="ARBA" id="ARBA00066592"/>
    </source>
</evidence>
<reference evidence="15" key="1">
    <citation type="journal article" date="2019" name="Plant J.">
        <title>Chlorella vulgaris genome assembly and annotation reveals the molecular basis for metabolic acclimation to high light conditions.</title>
        <authorList>
            <person name="Cecchin M."/>
            <person name="Marcolungo L."/>
            <person name="Rossato M."/>
            <person name="Girolomoni L."/>
            <person name="Cosentino E."/>
            <person name="Cuine S."/>
            <person name="Li-Beisson Y."/>
            <person name="Delledonne M."/>
            <person name="Ballottari M."/>
        </authorList>
    </citation>
    <scope>NUCLEOTIDE SEQUENCE</scope>
    <source>
        <strain evidence="15">211/11P</strain>
    </source>
</reference>
<evidence type="ECO:0000256" key="10">
    <source>
        <dbReference type="ARBA" id="ARBA00066349"/>
    </source>
</evidence>
<keyword evidence="8" id="KW-0456">Lyase</keyword>
<dbReference type="GO" id="GO:0030378">
    <property type="term" value="F:serine racemase activity"/>
    <property type="evidence" value="ECO:0007669"/>
    <property type="project" value="UniProtKB-EC"/>
</dbReference>
<proteinExistence type="inferred from homology"/>
<dbReference type="GO" id="GO:0005524">
    <property type="term" value="F:ATP binding"/>
    <property type="evidence" value="ECO:0007669"/>
    <property type="project" value="TreeGrafter"/>
</dbReference>
<dbReference type="GO" id="GO:0070179">
    <property type="term" value="P:D-serine biosynthetic process"/>
    <property type="evidence" value="ECO:0007669"/>
    <property type="project" value="TreeGrafter"/>
</dbReference>
<evidence type="ECO:0000313" key="16">
    <source>
        <dbReference type="Proteomes" id="UP001055712"/>
    </source>
</evidence>
<name>A0A9D4TZ27_CHLVU</name>
<evidence type="ECO:0000256" key="8">
    <source>
        <dbReference type="ARBA" id="ARBA00023239"/>
    </source>
</evidence>
<dbReference type="Proteomes" id="UP001055712">
    <property type="component" value="Unassembled WGS sequence"/>
</dbReference>
<sequence>MDAATTLAISLDDVKRAAERIAPYVKRTPVLTSRTLDELSGRSLYFKAELFQATGAFKIRGACNAVFSLTEEKAARGVATHSSGNHAAALARAAQLRGIPAYVVVPSNTPEIKVDACRSYGVEPIMCEASMAAREAACALVVQDTDATFVPPYNHPLVIAGQGTIALEFLEQVPLLDALIVPVSGGGMISGIAVAARALKPGIKILAAEPVGRNNAADVAASLAAGRLVQLDKPETICDGLQAATGSLTWPIVQQLVDGVLTVCEEEVVAAMRLVMERMKVVVEPSGAAGVAAALGSDMRSRYPELRHVGVVLCGGNLDFGDAFWQSWLARSLTGTQNIPST</sequence>
<dbReference type="GO" id="GO:0003941">
    <property type="term" value="F:L-serine ammonia-lyase activity"/>
    <property type="evidence" value="ECO:0007669"/>
    <property type="project" value="TreeGrafter"/>
</dbReference>
<dbReference type="EC" id="5.1.1.18" evidence="11"/>
<reference evidence="15" key="2">
    <citation type="submission" date="2020-11" db="EMBL/GenBank/DDBJ databases">
        <authorList>
            <person name="Cecchin M."/>
            <person name="Marcolungo L."/>
            <person name="Rossato M."/>
            <person name="Girolomoni L."/>
            <person name="Cosentino E."/>
            <person name="Cuine S."/>
            <person name="Li-Beisson Y."/>
            <person name="Delledonne M."/>
            <person name="Ballottari M."/>
        </authorList>
    </citation>
    <scope>NUCLEOTIDE SEQUENCE</scope>
    <source>
        <strain evidence="15">211/11P</strain>
        <tissue evidence="15">Whole cell</tissue>
    </source>
</reference>
<dbReference type="FunFam" id="3.40.50.1100:FF:000007">
    <property type="entry name" value="L-threonine dehydratase catabolic TdcB"/>
    <property type="match status" value="1"/>
</dbReference>
<evidence type="ECO:0000313" key="15">
    <source>
        <dbReference type="EMBL" id="KAI3437999.1"/>
    </source>
</evidence>
<keyword evidence="16" id="KW-1185">Reference proteome</keyword>
<dbReference type="PANTHER" id="PTHR43050">
    <property type="entry name" value="SERINE / THREONINE RACEMASE FAMILY MEMBER"/>
    <property type="match status" value="1"/>
</dbReference>
<comment type="cofactor">
    <cofactor evidence="2">
        <name>pyridoxal 5'-phosphate</name>
        <dbReference type="ChEBI" id="CHEBI:597326"/>
    </cofactor>
</comment>
<protein>
    <recommendedName>
        <fullName evidence="12">Serine racemase</fullName>
        <ecNumber evidence="10">4.3.1.18</ecNumber>
        <ecNumber evidence="11">5.1.1.18</ecNumber>
    </recommendedName>
    <alternativeName>
        <fullName evidence="13">D-serine dehydratase</fullName>
    </alternativeName>
</protein>
<dbReference type="GO" id="GO:0030170">
    <property type="term" value="F:pyridoxal phosphate binding"/>
    <property type="evidence" value="ECO:0007669"/>
    <property type="project" value="InterPro"/>
</dbReference>
<feature type="domain" description="Tryptophan synthase beta chain-like PALP" evidence="14">
    <location>
        <begin position="22"/>
        <end position="315"/>
    </location>
</feature>
<organism evidence="15 16">
    <name type="scientific">Chlorella vulgaris</name>
    <name type="common">Green alga</name>
    <dbReference type="NCBI Taxonomy" id="3077"/>
    <lineage>
        <taxon>Eukaryota</taxon>
        <taxon>Viridiplantae</taxon>
        <taxon>Chlorophyta</taxon>
        <taxon>core chlorophytes</taxon>
        <taxon>Trebouxiophyceae</taxon>
        <taxon>Chlorellales</taxon>
        <taxon>Chlorellaceae</taxon>
        <taxon>Chlorella clade</taxon>
        <taxon>Chlorella</taxon>
    </lineage>
</organism>
<dbReference type="CDD" id="cd01562">
    <property type="entry name" value="Thr-dehyd"/>
    <property type="match status" value="1"/>
</dbReference>
<keyword evidence="7" id="KW-0663">Pyridoxal phosphate</keyword>
<evidence type="ECO:0000256" key="1">
    <source>
        <dbReference type="ARBA" id="ARBA00001913"/>
    </source>
</evidence>
<dbReference type="GO" id="GO:0000287">
    <property type="term" value="F:magnesium ion binding"/>
    <property type="evidence" value="ECO:0007669"/>
    <property type="project" value="TreeGrafter"/>
</dbReference>
<keyword evidence="6" id="KW-0460">Magnesium</keyword>
<evidence type="ECO:0000256" key="5">
    <source>
        <dbReference type="ARBA" id="ARBA00010869"/>
    </source>
</evidence>
<comment type="similarity">
    <text evidence="5">Belongs to the serine/threonine dehydratase family.</text>
</comment>
<dbReference type="SUPFAM" id="SSF53686">
    <property type="entry name" value="Tryptophan synthase beta subunit-like PLP-dependent enzymes"/>
    <property type="match status" value="1"/>
</dbReference>
<evidence type="ECO:0000256" key="3">
    <source>
        <dbReference type="ARBA" id="ARBA00001936"/>
    </source>
</evidence>
<gene>
    <name evidence="15" type="ORF">D9Q98_000442</name>
</gene>
<evidence type="ECO:0000256" key="9">
    <source>
        <dbReference type="ARBA" id="ARBA00053278"/>
    </source>
</evidence>
<evidence type="ECO:0000259" key="14">
    <source>
        <dbReference type="Pfam" id="PF00291"/>
    </source>
</evidence>
<evidence type="ECO:0000256" key="7">
    <source>
        <dbReference type="ARBA" id="ARBA00022898"/>
    </source>
</evidence>
<comment type="function">
    <text evidence="9">Catalyzes the synthesis of D-serine from L-serine. Has dehydratase activity towards both L-serine and D-serine.</text>
</comment>
<dbReference type="GO" id="GO:0018114">
    <property type="term" value="F:threonine racemase activity"/>
    <property type="evidence" value="ECO:0007669"/>
    <property type="project" value="TreeGrafter"/>
</dbReference>
<dbReference type="EC" id="4.3.1.18" evidence="10"/>
<dbReference type="PANTHER" id="PTHR43050:SF1">
    <property type="entry name" value="SERINE RACEMASE"/>
    <property type="match status" value="1"/>
</dbReference>
<dbReference type="EMBL" id="SIDB01000001">
    <property type="protein sequence ID" value="KAI3437999.1"/>
    <property type="molecule type" value="Genomic_DNA"/>
</dbReference>
<evidence type="ECO:0000256" key="4">
    <source>
        <dbReference type="ARBA" id="ARBA00001946"/>
    </source>
</evidence>
<dbReference type="PROSITE" id="PS00165">
    <property type="entry name" value="DEHYDRATASE_SER_THR"/>
    <property type="match status" value="1"/>
</dbReference>
<evidence type="ECO:0000256" key="13">
    <source>
        <dbReference type="ARBA" id="ARBA00081761"/>
    </source>
</evidence>
<dbReference type="OrthoDB" id="4418812at2759"/>
<dbReference type="InterPro" id="IPR000634">
    <property type="entry name" value="Ser/Thr_deHydtase_PyrdxlP-BS"/>
</dbReference>
<dbReference type="FunFam" id="3.40.50.1100:FF:000005">
    <property type="entry name" value="Threonine dehydratase catabolic"/>
    <property type="match status" value="1"/>
</dbReference>
<dbReference type="Gene3D" id="3.40.50.1100">
    <property type="match status" value="2"/>
</dbReference>
<dbReference type="Pfam" id="PF00291">
    <property type="entry name" value="PALP"/>
    <property type="match status" value="1"/>
</dbReference>
<evidence type="ECO:0000256" key="2">
    <source>
        <dbReference type="ARBA" id="ARBA00001933"/>
    </source>
</evidence>
<dbReference type="InterPro" id="IPR036052">
    <property type="entry name" value="TrpB-like_PALP_sf"/>
</dbReference>
<dbReference type="InterPro" id="IPR001926">
    <property type="entry name" value="TrpB-like_PALP"/>
</dbReference>
<comment type="cofactor">
    <cofactor evidence="3">
        <name>Mn(2+)</name>
        <dbReference type="ChEBI" id="CHEBI:29035"/>
    </cofactor>
</comment>
<accession>A0A9D4TZ27</accession>
<comment type="cofactor">
    <cofactor evidence="1">
        <name>Ca(2+)</name>
        <dbReference type="ChEBI" id="CHEBI:29108"/>
    </cofactor>
</comment>
<dbReference type="GO" id="GO:0008721">
    <property type="term" value="F:D-serine ammonia-lyase activity"/>
    <property type="evidence" value="ECO:0007669"/>
    <property type="project" value="UniProtKB-EC"/>
</dbReference>